<proteinExistence type="predicted"/>
<dbReference type="PANTHER" id="PTHR34720:SF9">
    <property type="entry name" value="BLR4714 PROTEIN"/>
    <property type="match status" value="1"/>
</dbReference>
<dbReference type="InterPro" id="IPR009091">
    <property type="entry name" value="RCC1/BLIP-II"/>
</dbReference>
<dbReference type="AlphaFoldDB" id="A0A813JQT6"/>
<reference evidence="7" key="1">
    <citation type="submission" date="2021-02" db="EMBL/GenBank/DDBJ databases">
        <authorList>
            <person name="Dougan E. K."/>
            <person name="Rhodes N."/>
            <person name="Thang M."/>
            <person name="Chan C."/>
        </authorList>
    </citation>
    <scope>NUCLEOTIDE SEQUENCE</scope>
</reference>
<dbReference type="Gene3D" id="2.130.10.30">
    <property type="entry name" value="Regulator of chromosome condensation 1/beta-lactamase-inhibitor protein II"/>
    <property type="match status" value="2"/>
</dbReference>
<evidence type="ECO:0000256" key="5">
    <source>
        <dbReference type="ARBA" id="ARBA00023273"/>
    </source>
</evidence>
<dbReference type="GO" id="GO:0005929">
    <property type="term" value="C:cilium"/>
    <property type="evidence" value="ECO:0007669"/>
    <property type="project" value="UniProtKB-SubCell"/>
</dbReference>
<dbReference type="Gene3D" id="1.20.1520.10">
    <property type="entry name" value="ADP-ribosylation factor-like 2-binding protein, domain"/>
    <property type="match status" value="1"/>
</dbReference>
<dbReference type="SUPFAM" id="SSF50985">
    <property type="entry name" value="RCC1/BLIP-II"/>
    <property type="match status" value="1"/>
</dbReference>
<evidence type="ECO:0000313" key="7">
    <source>
        <dbReference type="EMBL" id="CAE8682475.1"/>
    </source>
</evidence>
<dbReference type="InterPro" id="IPR023379">
    <property type="entry name" value="BART_dom"/>
</dbReference>
<feature type="domain" description="BART" evidence="6">
    <location>
        <begin position="633"/>
        <end position="722"/>
    </location>
</feature>
<dbReference type="Proteomes" id="UP000626109">
    <property type="component" value="Unassembled WGS sequence"/>
</dbReference>
<evidence type="ECO:0000259" key="6">
    <source>
        <dbReference type="Pfam" id="PF11527"/>
    </source>
</evidence>
<evidence type="ECO:0000256" key="3">
    <source>
        <dbReference type="ARBA" id="ARBA00022490"/>
    </source>
</evidence>
<dbReference type="EMBL" id="CAJNNW010026075">
    <property type="protein sequence ID" value="CAE8682475.1"/>
    <property type="molecule type" value="Genomic_DNA"/>
</dbReference>
<keyword evidence="3" id="KW-0963">Cytoplasm</keyword>
<evidence type="ECO:0000256" key="1">
    <source>
        <dbReference type="ARBA" id="ARBA00004138"/>
    </source>
</evidence>
<comment type="caution">
    <text evidence="7">The sequence shown here is derived from an EMBL/GenBank/DDBJ whole genome shotgun (WGS) entry which is preliminary data.</text>
</comment>
<evidence type="ECO:0000256" key="2">
    <source>
        <dbReference type="ARBA" id="ARBA00004496"/>
    </source>
</evidence>
<dbReference type="PANTHER" id="PTHR34720">
    <property type="entry name" value="MICROCYSTIN DEPENDENT PROTEIN"/>
    <property type="match status" value="1"/>
</dbReference>
<evidence type="ECO:0000313" key="8">
    <source>
        <dbReference type="Proteomes" id="UP000626109"/>
    </source>
</evidence>
<evidence type="ECO:0000256" key="4">
    <source>
        <dbReference type="ARBA" id="ARBA00023069"/>
    </source>
</evidence>
<gene>
    <name evidence="7" type="ORF">PGLA2088_LOCUS22962</name>
</gene>
<dbReference type="Pfam" id="PF11527">
    <property type="entry name" value="ARL2_Bind_BART"/>
    <property type="match status" value="1"/>
</dbReference>
<keyword evidence="4" id="KW-0969">Cilium</keyword>
<sequence>MDNSETFYTSGREVIYVPVFADGSVVTWGDADSGGNSSAVAPLLTEGVVQVCGTSGAFTAIKADGSVVTWGVADSGGSSSAVAPLLTEGVVQVCGTDGAFAAIKADGSVVTWGDAGDGGNSSAVAPLLTEGVVQVRGTSGAFAAIKADGSVVAWGDADSGGNSSAVAPLLTEGVVQVCRTSGAFAAIKADGSVVTWGRADSGGNSSAVAPLLTEGAVQVRGNNSAFAAIKADGSVVTWGDAVYGGNSSAVAPLLTEGVVQVYGTNGAFAAIKVDSSVVTWGNAGDGGNSSAVAPLLTEGVVQVCGTGGAFAAIKADGSVVTWGRADSGGNSSAVAPLLTEGVVQVRGTSGAFAAIKADGSVVTWGRADSGGNSSAVAPLLTEGVVQVRGTSGAFAAIKADGSVVTWGRADSGGSSSAVAPLLKEGVVQDKSMGLINSADGSLLRGRGLSAAARPTAGDLAPLGAQTWKTKLVRWVPGSIRLPGKARQRRRAAAKRLRDAVKSQEANRKTRVTILGEVLPSAGRQVAGFKLQNRLAVVFSGARSEIVSMSLSQAAAMTPTGPGGGPAVRKVRMVLPSVEDMSRLGFGEASSVTYSGFRLLRTRREQNLTVPKPEVIAEPILAEFKIWYTAVDGFGGYLKHFLAQYGQFFREHQETHCLIYTKLHKEFSSNLESAVNAWLSSKGMTEEHLEAMLTFAKAQGDEHTDGIVTAMITMLEYHTWIEYIFSLKRDSGVARLMEDQASKPGWDKIGDADVKWETSWWEQFTDEEWNNWWGVRQEWSDEEWEEWWNSQSTWENSWQDQAEGWTDKVWLEPSPPSSTQANIAIRWSTLTEFDLLQIACDVACTSGHATSAMFSAMVPEGVAAGALLEVTTPDGQLLQATVPEGVGPGEAFGISYSPV</sequence>
<dbReference type="InterPro" id="IPR042541">
    <property type="entry name" value="BART_sf"/>
</dbReference>
<keyword evidence="5" id="KW-0966">Cell projection</keyword>
<accession>A0A813JQT6</accession>
<dbReference type="GO" id="GO:0005737">
    <property type="term" value="C:cytoplasm"/>
    <property type="evidence" value="ECO:0007669"/>
    <property type="project" value="UniProtKB-SubCell"/>
</dbReference>
<protein>
    <recommendedName>
        <fullName evidence="6">BART domain-containing protein</fullName>
    </recommendedName>
</protein>
<organism evidence="7 8">
    <name type="scientific">Polarella glacialis</name>
    <name type="common">Dinoflagellate</name>
    <dbReference type="NCBI Taxonomy" id="89957"/>
    <lineage>
        <taxon>Eukaryota</taxon>
        <taxon>Sar</taxon>
        <taxon>Alveolata</taxon>
        <taxon>Dinophyceae</taxon>
        <taxon>Suessiales</taxon>
        <taxon>Suessiaceae</taxon>
        <taxon>Polarella</taxon>
    </lineage>
</organism>
<name>A0A813JQT6_POLGL</name>
<comment type="subcellular location">
    <subcellularLocation>
        <location evidence="1">Cell projection</location>
        <location evidence="1">Cilium</location>
    </subcellularLocation>
    <subcellularLocation>
        <location evidence="2">Cytoplasm</location>
    </subcellularLocation>
</comment>